<evidence type="ECO:0000313" key="2">
    <source>
        <dbReference type="Proteomes" id="UP000683291"/>
    </source>
</evidence>
<sequence length="131" mass="14048">MQRMPVNPWDWSQSLGYHQAEIVSGAQRQLTVAGQTSVDATGAPQHADDMRAQITLALDNLEAVLTGAGMTLADVTRLGVYATDVDAALQNFDLMGMRFGPHGVKPPMTLLGVTRLALPGLMFEIEAVAQQ</sequence>
<dbReference type="InterPro" id="IPR006175">
    <property type="entry name" value="YjgF/YER057c/UK114"/>
</dbReference>
<protein>
    <submittedName>
        <fullName evidence="1">RidA family protein</fullName>
    </submittedName>
</protein>
<dbReference type="CDD" id="cd00448">
    <property type="entry name" value="YjgF_YER057c_UK114_family"/>
    <property type="match status" value="1"/>
</dbReference>
<dbReference type="PANTHER" id="PTHR43857:SF1">
    <property type="entry name" value="YJGH FAMILY PROTEIN"/>
    <property type="match status" value="1"/>
</dbReference>
<reference evidence="1" key="1">
    <citation type="submission" date="2021-04" db="EMBL/GenBank/DDBJ databases">
        <title>Complete genome sequence for Sulfitobacter sp. strain JK7-1.</title>
        <authorList>
            <person name="Park S.-J."/>
        </authorList>
    </citation>
    <scope>NUCLEOTIDE SEQUENCE</scope>
    <source>
        <strain evidence="1">JK7-1</strain>
    </source>
</reference>
<dbReference type="KEGG" id="sual:KDD17_03790"/>
<proteinExistence type="predicted"/>
<accession>A0A975JEU9</accession>
<dbReference type="Pfam" id="PF01042">
    <property type="entry name" value="Ribonuc_L-PSP"/>
    <property type="match status" value="1"/>
</dbReference>
<dbReference type="SUPFAM" id="SSF55298">
    <property type="entry name" value="YjgF-like"/>
    <property type="match status" value="1"/>
</dbReference>
<gene>
    <name evidence="1" type="ORF">KDD17_03790</name>
</gene>
<dbReference type="Proteomes" id="UP000683291">
    <property type="component" value="Chromosome 1"/>
</dbReference>
<dbReference type="Gene3D" id="3.30.1330.40">
    <property type="entry name" value="RutC-like"/>
    <property type="match status" value="1"/>
</dbReference>
<dbReference type="AlphaFoldDB" id="A0A975JEU9"/>
<name>A0A975JEU9_9RHOB</name>
<organism evidence="1 2">
    <name type="scientific">Sulfitobacter albidus</name>
    <dbReference type="NCBI Taxonomy" id="2829501"/>
    <lineage>
        <taxon>Bacteria</taxon>
        <taxon>Pseudomonadati</taxon>
        <taxon>Pseudomonadota</taxon>
        <taxon>Alphaproteobacteria</taxon>
        <taxon>Rhodobacterales</taxon>
        <taxon>Roseobacteraceae</taxon>
        <taxon>Sulfitobacter</taxon>
    </lineage>
</organism>
<keyword evidence="2" id="KW-1185">Reference proteome</keyword>
<dbReference type="PANTHER" id="PTHR43857">
    <property type="entry name" value="BLR7761 PROTEIN"/>
    <property type="match status" value="1"/>
</dbReference>
<dbReference type="EMBL" id="CP073581">
    <property type="protein sequence ID" value="QUJ77158.1"/>
    <property type="molecule type" value="Genomic_DNA"/>
</dbReference>
<evidence type="ECO:0000313" key="1">
    <source>
        <dbReference type="EMBL" id="QUJ77158.1"/>
    </source>
</evidence>
<dbReference type="RefSeq" id="WP_212705353.1">
    <property type="nucleotide sequence ID" value="NZ_CP073581.1"/>
</dbReference>
<dbReference type="InterPro" id="IPR035959">
    <property type="entry name" value="RutC-like_sf"/>
</dbReference>